<feature type="chain" id="PRO_5046500396" evidence="1">
    <location>
        <begin position="22"/>
        <end position="312"/>
    </location>
</feature>
<proteinExistence type="predicted"/>
<name>A0ABR6RF17_9BURK</name>
<feature type="signal peptide" evidence="1">
    <location>
        <begin position="1"/>
        <end position="21"/>
    </location>
</feature>
<sequence length="312" mass="34929">MTKILQAALYGVLLAALQTHAQTLDALLSPEPVSSSPESQEASARTLRDLTERFQESRTVTEKLMLLQQMRDLLDEVRDSGTLLSLRAEMQKTVEGADEVLKPDAIRVLMGTGSADQNVPVLVHAWEKKQLAEPLFHRSLALLYPRASKPWRMEIMKLLLQGEMVPSRVKLVEIWGRPSILQKLDAEELQAVHGFLDRWQGVVLRLQPGLGSLVVRNLQLWLSAKANLMLAESGTARADAMLSIVLDPQTAPRLLVAWILSPDFKSQAYGSQISQPTWKKCYERLHALQASAPDDEFIRAAWLVLEQTGPMR</sequence>
<evidence type="ECO:0000256" key="1">
    <source>
        <dbReference type="SAM" id="SignalP"/>
    </source>
</evidence>
<comment type="caution">
    <text evidence="2">The sequence shown here is derived from an EMBL/GenBank/DDBJ whole genome shotgun (WGS) entry which is preliminary data.</text>
</comment>
<keyword evidence="3" id="KW-1185">Reference proteome</keyword>
<gene>
    <name evidence="2" type="ORF">HNP33_001799</name>
</gene>
<dbReference type="Proteomes" id="UP000562492">
    <property type="component" value="Unassembled WGS sequence"/>
</dbReference>
<protein>
    <submittedName>
        <fullName evidence="2">Uncharacterized protein</fullName>
    </submittedName>
</protein>
<organism evidence="2 3">
    <name type="scientific">Comamonas odontotermitis</name>
    <dbReference type="NCBI Taxonomy" id="379895"/>
    <lineage>
        <taxon>Bacteria</taxon>
        <taxon>Pseudomonadati</taxon>
        <taxon>Pseudomonadota</taxon>
        <taxon>Betaproteobacteria</taxon>
        <taxon>Burkholderiales</taxon>
        <taxon>Comamonadaceae</taxon>
        <taxon>Comamonas</taxon>
    </lineage>
</organism>
<accession>A0ABR6RF17</accession>
<evidence type="ECO:0000313" key="2">
    <source>
        <dbReference type="EMBL" id="MBB6577741.1"/>
    </source>
</evidence>
<reference evidence="2 3" key="1">
    <citation type="submission" date="2020-08" db="EMBL/GenBank/DDBJ databases">
        <title>Functional genomics of gut bacteria from endangered species of beetles.</title>
        <authorList>
            <person name="Carlos-Shanley C."/>
        </authorList>
    </citation>
    <scope>NUCLEOTIDE SEQUENCE [LARGE SCALE GENOMIC DNA]</scope>
    <source>
        <strain evidence="2 3">S00124</strain>
    </source>
</reference>
<evidence type="ECO:0000313" key="3">
    <source>
        <dbReference type="Proteomes" id="UP000562492"/>
    </source>
</evidence>
<dbReference type="EMBL" id="JACHKZ010000009">
    <property type="protein sequence ID" value="MBB6577741.1"/>
    <property type="molecule type" value="Genomic_DNA"/>
</dbReference>
<keyword evidence="1" id="KW-0732">Signal</keyword>
<dbReference type="RefSeq" id="WP_184707500.1">
    <property type="nucleotide sequence ID" value="NZ_JACHKZ010000009.1"/>
</dbReference>